<comment type="caution">
    <text evidence="3">The sequence shown here is derived from an EMBL/GenBank/DDBJ whole genome shotgun (WGS) entry which is preliminary data.</text>
</comment>
<dbReference type="Pfam" id="PF08348">
    <property type="entry name" value="PAS_6"/>
    <property type="match status" value="1"/>
</dbReference>
<dbReference type="PANTHER" id="PTHR35568">
    <property type="entry name" value="TRANSCRIPTIONAL REGULATOR DAUR"/>
    <property type="match status" value="1"/>
</dbReference>
<evidence type="ECO:0000313" key="5">
    <source>
        <dbReference type="Proteomes" id="UP000669239"/>
    </source>
</evidence>
<gene>
    <name evidence="4" type="ORF">G5B36_22330</name>
    <name evidence="3" type="ORF">L0N08_11850</name>
</gene>
<keyword evidence="5" id="KW-1185">Reference proteome</keyword>
<protein>
    <submittedName>
        <fullName evidence="3 4">Transcriptional regulator</fullName>
    </submittedName>
</protein>
<dbReference type="Gene3D" id="3.30.450.20">
    <property type="entry name" value="PAS domain"/>
    <property type="match status" value="1"/>
</dbReference>
<feature type="domain" description="Transcriptional regulator DauR-like HTH" evidence="2">
    <location>
        <begin position="147"/>
        <end position="208"/>
    </location>
</feature>
<evidence type="ECO:0000313" key="3">
    <source>
        <dbReference type="EMBL" id="MCG4746109.1"/>
    </source>
</evidence>
<evidence type="ECO:0000313" key="4">
    <source>
        <dbReference type="EMBL" id="NSJ51425.1"/>
    </source>
</evidence>
<reference evidence="4 5" key="1">
    <citation type="journal article" date="2020" name="Cell Host Microbe">
        <title>Functional and Genomic Variation between Human-Derived Isolates of Lachnospiraceae Reveals Inter- and Intra-Species Diversity.</title>
        <authorList>
            <person name="Sorbara M.T."/>
            <person name="Littmann E.R."/>
            <person name="Fontana E."/>
            <person name="Moody T.U."/>
            <person name="Kohout C.E."/>
            <person name="Gjonbalaj M."/>
            <person name="Eaton V."/>
            <person name="Seok R."/>
            <person name="Leiner I.M."/>
            <person name="Pamer E.G."/>
        </authorList>
    </citation>
    <scope>NUCLEOTIDE SEQUENCE [LARGE SCALE GENOMIC DNA]</scope>
    <source>
        <strain evidence="4 5">MSK.1.17</strain>
    </source>
</reference>
<dbReference type="Pfam" id="PF13309">
    <property type="entry name" value="HTH_22"/>
    <property type="match status" value="1"/>
</dbReference>
<dbReference type="InterPro" id="IPR039446">
    <property type="entry name" value="DauR-like"/>
</dbReference>
<reference evidence="4" key="2">
    <citation type="submission" date="2020-02" db="EMBL/GenBank/DDBJ databases">
        <authorList>
            <person name="Littmann E."/>
            <person name="Sorbara M."/>
        </authorList>
    </citation>
    <scope>NUCLEOTIDE SEQUENCE</scope>
    <source>
        <strain evidence="4">MSK.1.17</strain>
    </source>
</reference>
<dbReference type="Proteomes" id="UP000669239">
    <property type="component" value="Unassembled WGS sequence"/>
</dbReference>
<accession>A0AAX1SHQ0</accession>
<dbReference type="PANTHER" id="PTHR35568:SF1">
    <property type="entry name" value="TRANSCRIPTIONAL REGULATOR DAUR"/>
    <property type="match status" value="1"/>
</dbReference>
<dbReference type="InterPro" id="IPR013559">
    <property type="entry name" value="YheO"/>
</dbReference>
<reference evidence="3" key="3">
    <citation type="submission" date="2022-01" db="EMBL/GenBank/DDBJ databases">
        <title>Collection of gut derived symbiotic bacterial strains cultured from healthy donors.</title>
        <authorList>
            <person name="Lin H."/>
            <person name="Kohout C."/>
            <person name="Waligurski E."/>
            <person name="Pamer E.G."/>
        </authorList>
    </citation>
    <scope>NUCLEOTIDE SEQUENCE</scope>
    <source>
        <strain evidence="3">DFI.6.55</strain>
    </source>
</reference>
<evidence type="ECO:0000313" key="6">
    <source>
        <dbReference type="Proteomes" id="UP001299608"/>
    </source>
</evidence>
<organism evidence="3 6">
    <name type="scientific">Enterocloster aldenensis</name>
    <dbReference type="NCBI Taxonomy" id="358742"/>
    <lineage>
        <taxon>Bacteria</taxon>
        <taxon>Bacillati</taxon>
        <taxon>Bacillota</taxon>
        <taxon>Clostridia</taxon>
        <taxon>Lachnospirales</taxon>
        <taxon>Lachnospiraceae</taxon>
        <taxon>Enterocloster</taxon>
    </lineage>
</organism>
<dbReference type="GeneID" id="97207023"/>
<dbReference type="EMBL" id="JAAITT010000040">
    <property type="protein sequence ID" value="NSJ51425.1"/>
    <property type="molecule type" value="Genomic_DNA"/>
</dbReference>
<feature type="domain" description="YheO-like" evidence="1">
    <location>
        <begin position="10"/>
        <end position="119"/>
    </location>
</feature>
<dbReference type="EMBL" id="JAKNGE010000013">
    <property type="protein sequence ID" value="MCG4746109.1"/>
    <property type="molecule type" value="Genomic_DNA"/>
</dbReference>
<dbReference type="InterPro" id="IPR039445">
    <property type="entry name" value="DauR-like_HTH"/>
</dbReference>
<name>A0AAX1SHQ0_9FIRM</name>
<proteinExistence type="predicted"/>
<evidence type="ECO:0000259" key="1">
    <source>
        <dbReference type="Pfam" id="PF08348"/>
    </source>
</evidence>
<dbReference type="RefSeq" id="WP_117560428.1">
    <property type="nucleotide sequence ID" value="NZ_BAABZL010000001.1"/>
</dbReference>
<dbReference type="Proteomes" id="UP001299608">
    <property type="component" value="Unassembled WGS sequence"/>
</dbReference>
<sequence>MKTLNDEKEFMTQLMDMLEQQLGSHTEVVLHDLKKDYANTIVDIRNGHITGREVGGTGSNLGLEVLQGTVKDGNRFNYITQLRDNRILRSSSLYIKDDEGSLIGCLCVNTDITESVKLESYLKEMNHYDINAADKQEVFVTEVNQLLEYLLQEGQKLVGKPAGVMNKEEKLQFLKYLNDKGAFLITKSGERIQSFLGISKYTMYTYLDMIKKEEAGTKTE</sequence>
<evidence type="ECO:0000259" key="2">
    <source>
        <dbReference type="Pfam" id="PF13309"/>
    </source>
</evidence>
<dbReference type="AlphaFoldDB" id="A0AAX1SHQ0"/>